<dbReference type="Proteomes" id="UP000648187">
    <property type="component" value="Unassembled WGS sequence"/>
</dbReference>
<feature type="compositionally biased region" description="Basic and acidic residues" evidence="1">
    <location>
        <begin position="40"/>
        <end position="64"/>
    </location>
</feature>
<dbReference type="EMBL" id="JACKWZ010000359">
    <property type="protein sequence ID" value="KAF9408820.1"/>
    <property type="molecule type" value="Genomic_DNA"/>
</dbReference>
<evidence type="ECO:0000313" key="2">
    <source>
        <dbReference type="EMBL" id="KAF9408820.1"/>
    </source>
</evidence>
<reference evidence="2" key="1">
    <citation type="submission" date="2020-08" db="EMBL/GenBank/DDBJ databases">
        <title>Spodoptera exigua strain:BAW_Kor-Di-RS1 Genome sequencing and assembly.</title>
        <authorList>
            <person name="Kim J."/>
            <person name="Nam H.Y."/>
            <person name="Kwon M."/>
            <person name="Choi J.H."/>
            <person name="Cho S.R."/>
            <person name="Kim G.-H."/>
        </authorList>
    </citation>
    <scope>NUCLEOTIDE SEQUENCE</scope>
    <source>
        <strain evidence="2">BAW_Kor-Di-RS1</strain>
        <tissue evidence="2">Whole-body</tissue>
    </source>
</reference>
<proteinExistence type="predicted"/>
<feature type="compositionally biased region" description="Basic residues" evidence="1">
    <location>
        <begin position="67"/>
        <end position="79"/>
    </location>
</feature>
<accession>A0A835G876</accession>
<gene>
    <name evidence="2" type="ORF">HW555_011625</name>
</gene>
<keyword evidence="3" id="KW-1185">Reference proteome</keyword>
<sequence>MMMTRMLRRLRVMKLKVNNYCVSDLRMIIARQETLNDGEVQEKEEHVHVPVTTNERERSRERIQRAAARRRRHSRRGRTMRSTARGRSSQMLSLREIDEANGWTYVPRERP</sequence>
<evidence type="ECO:0000313" key="3">
    <source>
        <dbReference type="Proteomes" id="UP000648187"/>
    </source>
</evidence>
<feature type="region of interest" description="Disordered" evidence="1">
    <location>
        <begin position="40"/>
        <end position="93"/>
    </location>
</feature>
<evidence type="ECO:0000256" key="1">
    <source>
        <dbReference type="SAM" id="MobiDB-lite"/>
    </source>
</evidence>
<dbReference type="AlphaFoldDB" id="A0A835G876"/>
<name>A0A835G876_SPOEX</name>
<organism evidence="2 3">
    <name type="scientific">Spodoptera exigua</name>
    <name type="common">Beet armyworm</name>
    <name type="synonym">Noctua fulgens</name>
    <dbReference type="NCBI Taxonomy" id="7107"/>
    <lineage>
        <taxon>Eukaryota</taxon>
        <taxon>Metazoa</taxon>
        <taxon>Ecdysozoa</taxon>
        <taxon>Arthropoda</taxon>
        <taxon>Hexapoda</taxon>
        <taxon>Insecta</taxon>
        <taxon>Pterygota</taxon>
        <taxon>Neoptera</taxon>
        <taxon>Endopterygota</taxon>
        <taxon>Lepidoptera</taxon>
        <taxon>Glossata</taxon>
        <taxon>Ditrysia</taxon>
        <taxon>Noctuoidea</taxon>
        <taxon>Noctuidae</taxon>
        <taxon>Amphipyrinae</taxon>
        <taxon>Spodoptera</taxon>
    </lineage>
</organism>
<comment type="caution">
    <text evidence="2">The sequence shown here is derived from an EMBL/GenBank/DDBJ whole genome shotgun (WGS) entry which is preliminary data.</text>
</comment>
<protein>
    <submittedName>
        <fullName evidence="2">Uncharacterized protein</fullName>
    </submittedName>
</protein>